<keyword evidence="18" id="KW-0548">Nucleotidyltransferase</keyword>
<evidence type="ECO:0000256" key="5">
    <source>
        <dbReference type="ARBA" id="ARBA00004692"/>
    </source>
</evidence>
<dbReference type="CDD" id="cd00544">
    <property type="entry name" value="CobU"/>
    <property type="match status" value="1"/>
</dbReference>
<comment type="catalytic activity">
    <reaction evidence="2">
        <text>adenosylcob(III)inamide phosphate + GTP + H(+) = adenosylcob(III)inamide-GDP + diphosphate</text>
        <dbReference type="Rhea" id="RHEA:22712"/>
        <dbReference type="ChEBI" id="CHEBI:15378"/>
        <dbReference type="ChEBI" id="CHEBI:33019"/>
        <dbReference type="ChEBI" id="CHEBI:37565"/>
        <dbReference type="ChEBI" id="CHEBI:58502"/>
        <dbReference type="ChEBI" id="CHEBI:60487"/>
        <dbReference type="EC" id="2.7.7.62"/>
    </reaction>
</comment>
<dbReference type="GO" id="GO:0009236">
    <property type="term" value="P:cobalamin biosynthetic process"/>
    <property type="evidence" value="ECO:0007669"/>
    <property type="project" value="UniProtKB-KW"/>
</dbReference>
<dbReference type="GO" id="GO:0008820">
    <property type="term" value="F:cobinamide phosphate guanylyltransferase activity"/>
    <property type="evidence" value="ECO:0007669"/>
    <property type="project" value="UniProtKB-EC"/>
</dbReference>
<keyword evidence="11 18" id="KW-0808">Transferase</keyword>
<comment type="function">
    <text evidence="4">Catalyzes ATP-dependent phosphorylation of adenosylcobinamide and addition of GMP to adenosylcobinamide phosphate.</text>
</comment>
<dbReference type="PANTHER" id="PTHR34848:SF1">
    <property type="entry name" value="BIFUNCTIONAL ADENOSYLCOBALAMIN BIOSYNTHESIS PROTEIN COBU"/>
    <property type="match status" value="1"/>
</dbReference>
<evidence type="ECO:0000256" key="13">
    <source>
        <dbReference type="ARBA" id="ARBA00022777"/>
    </source>
</evidence>
<evidence type="ECO:0000313" key="18">
    <source>
        <dbReference type="EMBL" id="VAX16000.1"/>
    </source>
</evidence>
<name>A0A3B1BZ70_9ZZZZ</name>
<evidence type="ECO:0000256" key="17">
    <source>
        <dbReference type="ARBA" id="ARBA00030571"/>
    </source>
</evidence>
<dbReference type="NCBIfam" id="NF004469">
    <property type="entry name" value="PRK05800.1"/>
    <property type="match status" value="1"/>
</dbReference>
<comment type="catalytic activity">
    <reaction evidence="3">
        <text>adenosylcob(III)inamide + GTP = adenosylcob(III)inamide phosphate + GDP + H(+)</text>
        <dbReference type="Rhea" id="RHEA:15765"/>
        <dbReference type="ChEBI" id="CHEBI:2480"/>
        <dbReference type="ChEBI" id="CHEBI:15378"/>
        <dbReference type="ChEBI" id="CHEBI:37565"/>
        <dbReference type="ChEBI" id="CHEBI:58189"/>
        <dbReference type="ChEBI" id="CHEBI:58502"/>
        <dbReference type="EC" id="2.7.1.156"/>
    </reaction>
</comment>
<comment type="pathway">
    <text evidence="6">Cofactor biosynthesis; adenosylcobalamin biosynthesis; adenosylcobalamin from cob(II)yrinate a,c-diamide: step 5/7.</text>
</comment>
<dbReference type="EC" id="2.7.1.156" evidence="8"/>
<evidence type="ECO:0000256" key="11">
    <source>
        <dbReference type="ARBA" id="ARBA00022679"/>
    </source>
</evidence>
<dbReference type="GO" id="GO:0043752">
    <property type="term" value="F:adenosylcobinamide kinase activity"/>
    <property type="evidence" value="ECO:0007669"/>
    <property type="project" value="UniProtKB-EC"/>
</dbReference>
<dbReference type="EC" id="2.7.7.62" evidence="9"/>
<dbReference type="GO" id="GO:0005524">
    <property type="term" value="F:ATP binding"/>
    <property type="evidence" value="ECO:0007669"/>
    <property type="project" value="UniProtKB-KW"/>
</dbReference>
<evidence type="ECO:0000256" key="15">
    <source>
        <dbReference type="ARBA" id="ARBA00023134"/>
    </source>
</evidence>
<dbReference type="Gene3D" id="3.40.50.300">
    <property type="entry name" value="P-loop containing nucleotide triphosphate hydrolases"/>
    <property type="match status" value="1"/>
</dbReference>
<dbReference type="InterPro" id="IPR003203">
    <property type="entry name" value="CobU/CobP"/>
</dbReference>
<dbReference type="Pfam" id="PF02283">
    <property type="entry name" value="CobU"/>
    <property type="match status" value="1"/>
</dbReference>
<dbReference type="PANTHER" id="PTHR34848">
    <property type="match status" value="1"/>
</dbReference>
<keyword evidence="10" id="KW-0169">Cobalamin biosynthesis</keyword>
<evidence type="ECO:0000256" key="12">
    <source>
        <dbReference type="ARBA" id="ARBA00022741"/>
    </source>
</evidence>
<evidence type="ECO:0000256" key="9">
    <source>
        <dbReference type="ARBA" id="ARBA00012523"/>
    </source>
</evidence>
<dbReference type="PIRSF" id="PIRSF006135">
    <property type="entry name" value="CobU"/>
    <property type="match status" value="1"/>
</dbReference>
<protein>
    <recommendedName>
        <fullName evidence="16">Adenosylcobinamide kinase</fullName>
        <ecNumber evidence="8">2.7.1.156</ecNumber>
        <ecNumber evidence="9">2.7.7.62</ecNumber>
    </recommendedName>
    <alternativeName>
        <fullName evidence="17">Adenosylcobinamide-phosphate guanylyltransferase</fullName>
    </alternativeName>
</protein>
<evidence type="ECO:0000256" key="6">
    <source>
        <dbReference type="ARBA" id="ARBA00005159"/>
    </source>
</evidence>
<evidence type="ECO:0000256" key="1">
    <source>
        <dbReference type="ARBA" id="ARBA00000312"/>
    </source>
</evidence>
<dbReference type="SUPFAM" id="SSF52540">
    <property type="entry name" value="P-loop containing nucleoside triphosphate hydrolases"/>
    <property type="match status" value="1"/>
</dbReference>
<reference evidence="18" key="1">
    <citation type="submission" date="2018-06" db="EMBL/GenBank/DDBJ databases">
        <authorList>
            <person name="Zhirakovskaya E."/>
        </authorList>
    </citation>
    <scope>NUCLEOTIDE SEQUENCE</scope>
</reference>
<evidence type="ECO:0000256" key="8">
    <source>
        <dbReference type="ARBA" id="ARBA00012016"/>
    </source>
</evidence>
<evidence type="ECO:0000256" key="2">
    <source>
        <dbReference type="ARBA" id="ARBA00000711"/>
    </source>
</evidence>
<comment type="catalytic activity">
    <reaction evidence="1">
        <text>adenosylcob(III)inamide + ATP = adenosylcob(III)inamide phosphate + ADP + H(+)</text>
        <dbReference type="Rhea" id="RHEA:15769"/>
        <dbReference type="ChEBI" id="CHEBI:2480"/>
        <dbReference type="ChEBI" id="CHEBI:15378"/>
        <dbReference type="ChEBI" id="CHEBI:30616"/>
        <dbReference type="ChEBI" id="CHEBI:58502"/>
        <dbReference type="ChEBI" id="CHEBI:456216"/>
        <dbReference type="EC" id="2.7.1.156"/>
    </reaction>
</comment>
<gene>
    <name evidence="18" type="ORF">MNBD_NITROSPINAE04-2561</name>
</gene>
<comment type="similarity">
    <text evidence="7">Belongs to the CobU/CobP family.</text>
</comment>
<dbReference type="GO" id="GO:0005525">
    <property type="term" value="F:GTP binding"/>
    <property type="evidence" value="ECO:0007669"/>
    <property type="project" value="UniProtKB-KW"/>
</dbReference>
<evidence type="ECO:0000256" key="4">
    <source>
        <dbReference type="ARBA" id="ARBA00003889"/>
    </source>
</evidence>
<keyword evidence="15" id="KW-0342">GTP-binding</keyword>
<evidence type="ECO:0000256" key="10">
    <source>
        <dbReference type="ARBA" id="ARBA00022573"/>
    </source>
</evidence>
<evidence type="ECO:0000256" key="16">
    <source>
        <dbReference type="ARBA" id="ARBA00029570"/>
    </source>
</evidence>
<dbReference type="AlphaFoldDB" id="A0A3B1BZ70"/>
<evidence type="ECO:0000256" key="14">
    <source>
        <dbReference type="ARBA" id="ARBA00022840"/>
    </source>
</evidence>
<keyword evidence="13 18" id="KW-0418">Kinase</keyword>
<sequence length="179" mass="19799">MGKIVFVTGGRRSGKSAYAQKLAESLNSKPMLYIATCPVIDEETKTRIENHKKDREGAGWDTKEETVDIVGVIREAKGYKTILVECLTLWVNNIMFEAEKKGERVTESAISKLAQDALKECRKLDSTLIFVSNEVGLGVIPDNRLARNFSDIAGRVNQIVAKEADQAVMMISGLPIILK</sequence>
<keyword evidence="14" id="KW-0067">ATP-binding</keyword>
<comment type="pathway">
    <text evidence="5">Cofactor biosynthesis; adenosylcobalamin biosynthesis; adenosylcobalamin from cob(II)yrinate a,c-diamide: step 6/7.</text>
</comment>
<dbReference type="EMBL" id="UOGA01000053">
    <property type="protein sequence ID" value="VAX16000.1"/>
    <property type="molecule type" value="Genomic_DNA"/>
</dbReference>
<organism evidence="18">
    <name type="scientific">hydrothermal vent metagenome</name>
    <dbReference type="NCBI Taxonomy" id="652676"/>
    <lineage>
        <taxon>unclassified sequences</taxon>
        <taxon>metagenomes</taxon>
        <taxon>ecological metagenomes</taxon>
    </lineage>
</organism>
<evidence type="ECO:0000256" key="3">
    <source>
        <dbReference type="ARBA" id="ARBA00001522"/>
    </source>
</evidence>
<accession>A0A3B1BZ70</accession>
<proteinExistence type="inferred from homology"/>
<evidence type="ECO:0000256" key="7">
    <source>
        <dbReference type="ARBA" id="ARBA00007490"/>
    </source>
</evidence>
<dbReference type="InterPro" id="IPR027417">
    <property type="entry name" value="P-loop_NTPase"/>
</dbReference>
<keyword evidence="12" id="KW-0547">Nucleotide-binding</keyword>